<dbReference type="InterPro" id="IPR000873">
    <property type="entry name" value="AMP-dep_synth/lig_dom"/>
</dbReference>
<evidence type="ECO:0000313" key="4">
    <source>
        <dbReference type="Proteomes" id="UP000235672"/>
    </source>
</evidence>
<organism evidence="3 4">
    <name type="scientific">Hyaloscypha hepaticicola</name>
    <dbReference type="NCBI Taxonomy" id="2082293"/>
    <lineage>
        <taxon>Eukaryota</taxon>
        <taxon>Fungi</taxon>
        <taxon>Dikarya</taxon>
        <taxon>Ascomycota</taxon>
        <taxon>Pezizomycotina</taxon>
        <taxon>Leotiomycetes</taxon>
        <taxon>Helotiales</taxon>
        <taxon>Hyaloscyphaceae</taxon>
        <taxon>Hyaloscypha</taxon>
    </lineage>
</organism>
<dbReference type="InterPro" id="IPR001031">
    <property type="entry name" value="Thioesterase"/>
</dbReference>
<feature type="domain" description="Carrier" evidence="2">
    <location>
        <begin position="661"/>
        <end position="739"/>
    </location>
</feature>
<gene>
    <name evidence="3" type="ORF">NA56DRAFT_742689</name>
</gene>
<dbReference type="AlphaFoldDB" id="A0A2J6QQM9"/>
<dbReference type="GO" id="GO:0070566">
    <property type="term" value="F:adenylyltransferase activity"/>
    <property type="evidence" value="ECO:0007669"/>
    <property type="project" value="TreeGrafter"/>
</dbReference>
<dbReference type="STRING" id="1745343.A0A2J6QQM9"/>
<proteinExistence type="predicted"/>
<dbReference type="SUPFAM" id="SSF56801">
    <property type="entry name" value="Acetyl-CoA synthetase-like"/>
    <property type="match status" value="1"/>
</dbReference>
<dbReference type="Gene3D" id="3.40.50.1820">
    <property type="entry name" value="alpha/beta hydrolase"/>
    <property type="match status" value="1"/>
</dbReference>
<evidence type="ECO:0000313" key="3">
    <source>
        <dbReference type="EMBL" id="PMD28567.1"/>
    </source>
</evidence>
<accession>A0A2J6QQM9</accession>
<protein>
    <submittedName>
        <fullName evidence="3">Acetyl-CoA synthetase-like protein</fullName>
    </submittedName>
</protein>
<evidence type="ECO:0000259" key="2">
    <source>
        <dbReference type="PROSITE" id="PS50075"/>
    </source>
</evidence>
<dbReference type="PROSITE" id="PS50075">
    <property type="entry name" value="CARRIER"/>
    <property type="match status" value="1"/>
</dbReference>
<dbReference type="PROSITE" id="PS00455">
    <property type="entry name" value="AMP_BINDING"/>
    <property type="match status" value="1"/>
</dbReference>
<dbReference type="PANTHER" id="PTHR22754:SF32">
    <property type="entry name" value="DISCO-INTERACTING PROTEIN 2"/>
    <property type="match status" value="1"/>
</dbReference>
<dbReference type="InterPro" id="IPR042099">
    <property type="entry name" value="ANL_N_sf"/>
</dbReference>
<dbReference type="InterPro" id="IPR045851">
    <property type="entry name" value="AMP-bd_C_sf"/>
</dbReference>
<dbReference type="OrthoDB" id="10253869at2759"/>
<dbReference type="Gene3D" id="1.10.1200.10">
    <property type="entry name" value="ACP-like"/>
    <property type="match status" value="1"/>
</dbReference>
<name>A0A2J6QQM9_9HELO</name>
<dbReference type="InterPro" id="IPR009081">
    <property type="entry name" value="PP-bd_ACP"/>
</dbReference>
<dbReference type="EMBL" id="KZ613464">
    <property type="protein sequence ID" value="PMD28567.1"/>
    <property type="molecule type" value="Genomic_DNA"/>
</dbReference>
<dbReference type="Pfam" id="PF00501">
    <property type="entry name" value="AMP-binding"/>
    <property type="match status" value="1"/>
</dbReference>
<dbReference type="Gene3D" id="3.40.50.12780">
    <property type="entry name" value="N-terminal domain of ligase-like"/>
    <property type="match status" value="1"/>
</dbReference>
<dbReference type="Proteomes" id="UP000235672">
    <property type="component" value="Unassembled WGS sequence"/>
</dbReference>
<dbReference type="SUPFAM" id="SSF47336">
    <property type="entry name" value="ACP-like"/>
    <property type="match status" value="1"/>
</dbReference>
<feature type="region of interest" description="Disordered" evidence="1">
    <location>
        <begin position="31"/>
        <end position="63"/>
    </location>
</feature>
<dbReference type="InterPro" id="IPR029058">
    <property type="entry name" value="AB_hydrolase_fold"/>
</dbReference>
<dbReference type="PANTHER" id="PTHR22754">
    <property type="entry name" value="DISCO-INTERACTING PROTEIN 2 DIP2 -RELATED"/>
    <property type="match status" value="1"/>
</dbReference>
<dbReference type="Gene3D" id="3.30.300.30">
    <property type="match status" value="1"/>
</dbReference>
<dbReference type="GO" id="GO:0005886">
    <property type="term" value="C:plasma membrane"/>
    <property type="evidence" value="ECO:0007669"/>
    <property type="project" value="TreeGrafter"/>
</dbReference>
<dbReference type="Pfam" id="PF00975">
    <property type="entry name" value="Thioesterase"/>
    <property type="match status" value="1"/>
</dbReference>
<sequence length="1021" mass="113118">MGMTSRPSRITEGNRREGSTLHCLGTVVTSRSSRVTGVNPREGRMLHRPGTGVTPSRSPINKPPKFSKRVTSFARPDTKRTKMTQNLFQLLENTCRYHSEKRILFYLTESLSRGAVGVSYSELLSAAYKRAIEVIPYLNLDENPVVLLHINDHIQGIIWFWAIIAAGGIPCMSTPFSHDGKQRAKHIEALLELLANPLIVTTEELVPEFDGWENLRLKTVEELRMSPTSRSKAKGTALKGYQKSSDEIAVLMLTSGSTGNAKAVGLTNKQLLHAVVGKSQHHQTTEEDVFLNWTGLDHVANLTEIHLHALSLGATQVHVPGLMILAEPITFLDRISVHKVTYTFAPNFFLSSLVQRLLEAPPRREENARVQIPKQAVFDLSSLRALISGGESNVVQTCSTLTDLLQHFGAPASFIRPGFGMTETCAGSIYNAVDCPAYDLGRNAEFACLGDCIPGIRFRFCRQNGSVAAADEIGELQVNGEVVFNAYYNDKCSTMKSFTADGWFRTGDRGYKDANGRLHITGRDKDTVIINGVNHYPQAIESAVEVAKIPGVTPSYVVCFGYRPPGSPTESIVVVYLPSYGITDPTARVNTAASISKVVVTHCGARPYKILPLNEFHLQKSSLGKLPRSKIRKAFEDGVYDNLIIHDQELIKCFQDINYEAPSTRTELAIVAACNSLLNPTGIPFGINNDIFKIGISSIDLLKLRLHLQESLNIADMPIPMFFANPAIRGLAVAIDDMQTQPYNPIVVLQPNGDKTPLFLFHPGTGEILIFMNLARHFPDRPIYAVRNRGFDGEPFFNTLEEMVTTYHAAIKKIKPTGPYALLGYSFGSFCAFECAKIMEAAGDEVKLLAVLDQAPYQKQRARGYDWYEACMTISFFLGLTGEEFTYKVLDGYRLLTHEQVLASIFAIAPKNRIDELGITPAKLDSWANLALNSKRLVYDWEPTGQVSRMDVFYTGPLVGRVPANTVDEWFRGFISKWGPFVAEGGVGWYEVGGTHRTLISPPHLAGFVRTFKKVMEERGL</sequence>
<keyword evidence="4" id="KW-1185">Reference proteome</keyword>
<dbReference type="SUPFAM" id="SSF53474">
    <property type="entry name" value="alpha/beta-Hydrolases"/>
    <property type="match status" value="1"/>
</dbReference>
<dbReference type="InterPro" id="IPR020845">
    <property type="entry name" value="AMP-binding_CS"/>
</dbReference>
<dbReference type="InterPro" id="IPR036736">
    <property type="entry name" value="ACP-like_sf"/>
</dbReference>
<reference evidence="3 4" key="1">
    <citation type="submission" date="2016-05" db="EMBL/GenBank/DDBJ databases">
        <title>A degradative enzymes factory behind the ericoid mycorrhizal symbiosis.</title>
        <authorList>
            <consortium name="DOE Joint Genome Institute"/>
            <person name="Martino E."/>
            <person name="Morin E."/>
            <person name="Grelet G."/>
            <person name="Kuo A."/>
            <person name="Kohler A."/>
            <person name="Daghino S."/>
            <person name="Barry K."/>
            <person name="Choi C."/>
            <person name="Cichocki N."/>
            <person name="Clum A."/>
            <person name="Copeland A."/>
            <person name="Hainaut M."/>
            <person name="Haridas S."/>
            <person name="Labutti K."/>
            <person name="Lindquist E."/>
            <person name="Lipzen A."/>
            <person name="Khouja H.-R."/>
            <person name="Murat C."/>
            <person name="Ohm R."/>
            <person name="Olson A."/>
            <person name="Spatafora J."/>
            <person name="Veneault-Fourrey C."/>
            <person name="Henrissat B."/>
            <person name="Grigoriev I."/>
            <person name="Martin F."/>
            <person name="Perotto S."/>
        </authorList>
    </citation>
    <scope>NUCLEOTIDE SEQUENCE [LARGE SCALE GENOMIC DNA]</scope>
    <source>
        <strain evidence="3 4">UAMH 7357</strain>
    </source>
</reference>
<dbReference type="GO" id="GO:0006633">
    <property type="term" value="P:fatty acid biosynthetic process"/>
    <property type="evidence" value="ECO:0007669"/>
    <property type="project" value="TreeGrafter"/>
</dbReference>
<evidence type="ECO:0000256" key="1">
    <source>
        <dbReference type="SAM" id="MobiDB-lite"/>
    </source>
</evidence>